<reference evidence="4" key="1">
    <citation type="journal article" date="2009" name="Science">
        <title>The B73 maize genome: complexity, diversity, and dynamics.</title>
        <authorList>
            <person name="Schnable P.S."/>
            <person name="Ware D."/>
            <person name="Fulton R.S."/>
            <person name="Stein J.C."/>
            <person name="Wei F."/>
            <person name="Pasternak S."/>
            <person name="Liang C."/>
            <person name="Zhang J."/>
            <person name="Fulton L."/>
            <person name="Graves T.A."/>
            <person name="Minx P."/>
            <person name="Reily A.D."/>
            <person name="Courtney L."/>
            <person name="Kruchowski S.S."/>
            <person name="Tomlinson C."/>
            <person name="Strong C."/>
            <person name="Delehaunty K."/>
            <person name="Fronick C."/>
            <person name="Courtney B."/>
            <person name="Rock S.M."/>
            <person name="Belter E."/>
            <person name="Du F."/>
            <person name="Kim K."/>
            <person name="Abbott R.M."/>
            <person name="Cotton M."/>
            <person name="Levy A."/>
            <person name="Marchetto P."/>
            <person name="Ochoa K."/>
            <person name="Jackson S.M."/>
            <person name="Gillam B."/>
            <person name="Chen W."/>
            <person name="Yan L."/>
            <person name="Higginbotham J."/>
            <person name="Cardenas M."/>
            <person name="Waligorski J."/>
            <person name="Applebaum E."/>
            <person name="Phelps L."/>
            <person name="Falcone J."/>
            <person name="Kanchi K."/>
            <person name="Thane T."/>
            <person name="Scimone A."/>
            <person name="Thane N."/>
            <person name="Henke J."/>
            <person name="Wang T."/>
            <person name="Ruppert J."/>
            <person name="Shah N."/>
            <person name="Rotter K."/>
            <person name="Hodges J."/>
            <person name="Ingenthron E."/>
            <person name="Cordes M."/>
            <person name="Kohlberg S."/>
            <person name="Sgro J."/>
            <person name="Delgado B."/>
            <person name="Mead K."/>
            <person name="Chinwalla A."/>
            <person name="Leonard S."/>
            <person name="Crouse K."/>
            <person name="Collura K."/>
            <person name="Kudrna D."/>
            <person name="Currie J."/>
            <person name="He R."/>
            <person name="Angelova A."/>
            <person name="Rajasekar S."/>
            <person name="Mueller T."/>
            <person name="Lomeli R."/>
            <person name="Scara G."/>
            <person name="Ko A."/>
            <person name="Delaney K."/>
            <person name="Wissotski M."/>
            <person name="Lopez G."/>
            <person name="Campos D."/>
            <person name="Braidotti M."/>
            <person name="Ashley E."/>
            <person name="Golser W."/>
            <person name="Kim H."/>
            <person name="Lee S."/>
            <person name="Lin J."/>
            <person name="Dujmic Z."/>
            <person name="Kim W."/>
            <person name="Talag J."/>
            <person name="Zuccolo A."/>
            <person name="Fan C."/>
            <person name="Sebastian A."/>
            <person name="Kramer M."/>
            <person name="Spiegel L."/>
            <person name="Nascimento L."/>
            <person name="Zutavern T."/>
            <person name="Miller B."/>
            <person name="Ambroise C."/>
            <person name="Muller S."/>
            <person name="Spooner W."/>
            <person name="Narechania A."/>
            <person name="Ren L."/>
            <person name="Wei S."/>
            <person name="Kumari S."/>
            <person name="Faga B."/>
            <person name="Levy M.J."/>
            <person name="McMahan L."/>
            <person name="Van Buren P."/>
            <person name="Vaughn M.W."/>
            <person name="Ying K."/>
            <person name="Yeh C.-T."/>
            <person name="Emrich S.J."/>
            <person name="Jia Y."/>
            <person name="Kalyanaraman A."/>
            <person name="Hsia A.-P."/>
            <person name="Barbazuk W.B."/>
            <person name="Baucom R.S."/>
            <person name="Brutnell T.P."/>
            <person name="Carpita N.C."/>
            <person name="Chaparro C."/>
            <person name="Chia J.-M."/>
            <person name="Deragon J.-M."/>
            <person name="Estill J.C."/>
            <person name="Fu Y."/>
            <person name="Jeddeloh J.A."/>
            <person name="Han Y."/>
            <person name="Lee H."/>
            <person name="Li P."/>
            <person name="Lisch D.R."/>
            <person name="Liu S."/>
            <person name="Liu Z."/>
            <person name="Nagel D.H."/>
            <person name="McCann M.C."/>
            <person name="SanMiguel P."/>
            <person name="Myers A.M."/>
            <person name="Nettleton D."/>
            <person name="Nguyen J."/>
            <person name="Penning B.W."/>
            <person name="Ponnala L."/>
            <person name="Schneider K.L."/>
            <person name="Schwartz D.C."/>
            <person name="Sharma A."/>
            <person name="Soderlund C."/>
            <person name="Springer N.M."/>
            <person name="Sun Q."/>
            <person name="Wang H."/>
            <person name="Waterman M."/>
            <person name="Westerman R."/>
            <person name="Wolfgruber T.K."/>
            <person name="Yang L."/>
            <person name="Yu Y."/>
            <person name="Zhang L."/>
            <person name="Zhou S."/>
            <person name="Zhu Q."/>
            <person name="Bennetzen J.L."/>
            <person name="Dawe R.K."/>
            <person name="Jiang J."/>
            <person name="Jiang N."/>
            <person name="Presting G.G."/>
            <person name="Wessler S.R."/>
            <person name="Aluru S."/>
            <person name="Martienssen R.A."/>
            <person name="Clifton S.W."/>
            <person name="McCombie W.R."/>
            <person name="Wing R.A."/>
            <person name="Wilson R.K."/>
        </authorList>
    </citation>
    <scope>NUCLEOTIDE SEQUENCE [LARGE SCALE GENOMIC DNA]</scope>
    <source>
        <strain evidence="4">cv. B73</strain>
    </source>
</reference>
<dbReference type="Gramene" id="Zm00001eb198530_T001">
    <property type="protein sequence ID" value="Zm00001eb198530_P001"/>
    <property type="gene ID" value="Zm00001eb198530"/>
</dbReference>
<evidence type="ECO:0000313" key="4">
    <source>
        <dbReference type="Proteomes" id="UP000007305"/>
    </source>
</evidence>
<name>A0A804NZT6_MAIZE</name>
<evidence type="ECO:0008006" key="5">
    <source>
        <dbReference type="Google" id="ProtNLM"/>
    </source>
</evidence>
<accession>A0A804NZT6</accession>
<evidence type="ECO:0000256" key="1">
    <source>
        <dbReference type="SAM" id="MobiDB-lite"/>
    </source>
</evidence>
<feature type="signal peptide" evidence="2">
    <location>
        <begin position="1"/>
        <end position="19"/>
    </location>
</feature>
<keyword evidence="4" id="KW-1185">Reference proteome</keyword>
<feature type="region of interest" description="Disordered" evidence="1">
    <location>
        <begin position="24"/>
        <end position="48"/>
    </location>
</feature>
<keyword evidence="2" id="KW-0732">Signal</keyword>
<protein>
    <recommendedName>
        <fullName evidence="5">Secreted protein</fullName>
    </recommendedName>
</protein>
<proteinExistence type="predicted"/>
<feature type="compositionally biased region" description="Acidic residues" evidence="1">
    <location>
        <begin position="77"/>
        <end position="101"/>
    </location>
</feature>
<feature type="chain" id="PRO_5032931470" description="Secreted protein" evidence="2">
    <location>
        <begin position="20"/>
        <end position="101"/>
    </location>
</feature>
<sequence length="101" mass="10930">MRSVCYFVVASSFVLAIDANSVPLTTPTAVPSSPEPSAPESPRAATQPAGLIVESRPALICCGQEDNKKLILVEDSNSFEEDPHETFEQGDEEDFDEDVDE</sequence>
<dbReference type="InParanoid" id="A0A804NZT6"/>
<feature type="region of interest" description="Disordered" evidence="1">
    <location>
        <begin position="75"/>
        <end position="101"/>
    </location>
</feature>
<reference evidence="3" key="3">
    <citation type="submission" date="2021-05" db="UniProtKB">
        <authorList>
            <consortium name="EnsemblPlants"/>
        </authorList>
    </citation>
    <scope>IDENTIFICATION</scope>
    <source>
        <strain evidence="3">cv. B73</strain>
    </source>
</reference>
<reference evidence="3" key="2">
    <citation type="submission" date="2019-07" db="EMBL/GenBank/DDBJ databases">
        <authorList>
            <person name="Seetharam A."/>
            <person name="Woodhouse M."/>
            <person name="Cannon E."/>
        </authorList>
    </citation>
    <scope>NUCLEOTIDE SEQUENCE [LARGE SCALE GENOMIC DNA]</scope>
    <source>
        <strain evidence="3">cv. B73</strain>
    </source>
</reference>
<dbReference type="Proteomes" id="UP000007305">
    <property type="component" value="Chromosome 4"/>
</dbReference>
<organism evidence="3 4">
    <name type="scientific">Zea mays</name>
    <name type="common">Maize</name>
    <dbReference type="NCBI Taxonomy" id="4577"/>
    <lineage>
        <taxon>Eukaryota</taxon>
        <taxon>Viridiplantae</taxon>
        <taxon>Streptophyta</taxon>
        <taxon>Embryophyta</taxon>
        <taxon>Tracheophyta</taxon>
        <taxon>Spermatophyta</taxon>
        <taxon>Magnoliopsida</taxon>
        <taxon>Liliopsida</taxon>
        <taxon>Poales</taxon>
        <taxon>Poaceae</taxon>
        <taxon>PACMAD clade</taxon>
        <taxon>Panicoideae</taxon>
        <taxon>Andropogonodae</taxon>
        <taxon>Andropogoneae</taxon>
        <taxon>Tripsacinae</taxon>
        <taxon>Zea</taxon>
    </lineage>
</organism>
<dbReference type="AlphaFoldDB" id="A0A804NZT6"/>
<evidence type="ECO:0000313" key="3">
    <source>
        <dbReference type="EnsemblPlants" id="Zm00001eb198530_P001"/>
    </source>
</evidence>
<evidence type="ECO:0000256" key="2">
    <source>
        <dbReference type="SAM" id="SignalP"/>
    </source>
</evidence>
<dbReference type="EnsemblPlants" id="Zm00001eb198530_T001">
    <property type="protein sequence ID" value="Zm00001eb198530_P001"/>
    <property type="gene ID" value="Zm00001eb198530"/>
</dbReference>